<reference evidence="4 5" key="1">
    <citation type="submission" date="2020-02" db="EMBL/GenBank/DDBJ databases">
        <title>Complete genome sequence of the novel Campylobacter species Candidatus Campylobacter infans.</title>
        <authorList>
            <person name="Duim B."/>
            <person name="Zomer A."/>
            <person name="van der Graaf L."/>
            <person name="Wagenaar J."/>
        </authorList>
    </citation>
    <scope>NUCLEOTIDE SEQUENCE [LARGE SCALE GENOMIC DNA]</scope>
    <source>
        <strain evidence="4 5">19S00001</strain>
    </source>
</reference>
<dbReference type="GO" id="GO:0036503">
    <property type="term" value="P:ERAD pathway"/>
    <property type="evidence" value="ECO:0007669"/>
    <property type="project" value="TreeGrafter"/>
</dbReference>
<evidence type="ECO:0000256" key="1">
    <source>
        <dbReference type="ARBA" id="ARBA00023186"/>
    </source>
</evidence>
<feature type="domain" description="J" evidence="3">
    <location>
        <begin position="214"/>
        <end position="278"/>
    </location>
</feature>
<dbReference type="InterPro" id="IPR036869">
    <property type="entry name" value="J_dom_sf"/>
</dbReference>
<evidence type="ECO:0000259" key="3">
    <source>
        <dbReference type="PROSITE" id="PS50076"/>
    </source>
</evidence>
<accession>A0A7H9CKI5</accession>
<feature type="region of interest" description="Disordered" evidence="2">
    <location>
        <begin position="190"/>
        <end position="211"/>
    </location>
</feature>
<dbReference type="InterPro" id="IPR001623">
    <property type="entry name" value="DnaJ_domain"/>
</dbReference>
<keyword evidence="5" id="KW-1185">Reference proteome</keyword>
<dbReference type="Proteomes" id="UP000509414">
    <property type="component" value="Chromosome"/>
</dbReference>
<dbReference type="AlphaFoldDB" id="A0A7H9CKI5"/>
<dbReference type="RefSeq" id="WP_178696459.1">
    <property type="nucleotide sequence ID" value="NZ_CP049075.1"/>
</dbReference>
<dbReference type="SMART" id="SM00271">
    <property type="entry name" value="DnaJ"/>
    <property type="match status" value="1"/>
</dbReference>
<sequence length="278" mass="31762">MSFFILAIVVGIVFYALSNGFRQAPAGDAHKQITFNDAKFLISLLAKIAKADGEVKATEAAYISQMLDILTFELNGQKQTRDELKKIYEHAKNSHQSVYEIAKIYKNTRKLNSNECQSVIIYLLNLAYADGFFSPSEAKVIDDICKAFNINEKIKQSLFLKFEQEFNAYFGAGSFDGGYRNYDGFKKQSKQKSNNYYKNSNSQNTQNANHSQKNPYEILELPNNASFDEVKKQYRKLARKYHPDFLGLDASKGIINDATKKLQEINQAYETIKQKENK</sequence>
<dbReference type="Gene3D" id="1.10.3680.10">
    <property type="entry name" value="TerB-like"/>
    <property type="match status" value="1"/>
</dbReference>
<name>A0A7H9CKI5_9BACT</name>
<proteinExistence type="predicted"/>
<dbReference type="Pfam" id="PF00226">
    <property type="entry name" value="DnaJ"/>
    <property type="match status" value="1"/>
</dbReference>
<organism evidence="4 5">
    <name type="scientific">Candidatus Campylobacter infans</name>
    <dbReference type="NCBI Taxonomy" id="2561898"/>
    <lineage>
        <taxon>Bacteria</taxon>
        <taxon>Pseudomonadati</taxon>
        <taxon>Campylobacterota</taxon>
        <taxon>Epsilonproteobacteria</taxon>
        <taxon>Campylobacterales</taxon>
        <taxon>Campylobacteraceae</taxon>
        <taxon>Campylobacter</taxon>
    </lineage>
</organism>
<dbReference type="CDD" id="cd06257">
    <property type="entry name" value="DnaJ"/>
    <property type="match status" value="1"/>
</dbReference>
<keyword evidence="1" id="KW-0143">Chaperone</keyword>
<dbReference type="InterPro" id="IPR007791">
    <property type="entry name" value="DjlA_N"/>
</dbReference>
<dbReference type="KEGG" id="cinf:CINF_0804"/>
<evidence type="ECO:0000313" key="5">
    <source>
        <dbReference type="Proteomes" id="UP000509414"/>
    </source>
</evidence>
<feature type="compositionally biased region" description="Low complexity" evidence="2">
    <location>
        <begin position="191"/>
        <end position="207"/>
    </location>
</feature>
<dbReference type="Pfam" id="PF05099">
    <property type="entry name" value="TerB"/>
    <property type="match status" value="1"/>
</dbReference>
<evidence type="ECO:0000256" key="2">
    <source>
        <dbReference type="SAM" id="MobiDB-lite"/>
    </source>
</evidence>
<dbReference type="InterPro" id="IPR051948">
    <property type="entry name" value="Hsp70_co-chaperone_J-domain"/>
</dbReference>
<dbReference type="SUPFAM" id="SSF158682">
    <property type="entry name" value="TerB-like"/>
    <property type="match status" value="1"/>
</dbReference>
<dbReference type="PANTHER" id="PTHR44360:SF1">
    <property type="entry name" value="DNAJ HOMOLOG SUBFAMILY B MEMBER 9"/>
    <property type="match status" value="1"/>
</dbReference>
<dbReference type="CDD" id="cd07316">
    <property type="entry name" value="terB_like_DjlA"/>
    <property type="match status" value="1"/>
</dbReference>
<dbReference type="Gene3D" id="1.10.287.110">
    <property type="entry name" value="DnaJ domain"/>
    <property type="match status" value="1"/>
</dbReference>
<dbReference type="InterPro" id="IPR029024">
    <property type="entry name" value="TerB-like"/>
</dbReference>
<dbReference type="PANTHER" id="PTHR44360">
    <property type="entry name" value="DNAJ HOMOLOG SUBFAMILY B MEMBER 9"/>
    <property type="match status" value="1"/>
</dbReference>
<gene>
    <name evidence="4" type="primary">djlA</name>
    <name evidence="4" type="ORF">CINF_0804</name>
</gene>
<dbReference type="PROSITE" id="PS50076">
    <property type="entry name" value="DNAJ_2"/>
    <property type="match status" value="1"/>
</dbReference>
<dbReference type="GO" id="GO:0051087">
    <property type="term" value="F:protein-folding chaperone binding"/>
    <property type="evidence" value="ECO:0007669"/>
    <property type="project" value="TreeGrafter"/>
</dbReference>
<dbReference type="EMBL" id="CP049075">
    <property type="protein sequence ID" value="QLI05319.1"/>
    <property type="molecule type" value="Genomic_DNA"/>
</dbReference>
<dbReference type="SUPFAM" id="SSF46565">
    <property type="entry name" value="Chaperone J-domain"/>
    <property type="match status" value="1"/>
</dbReference>
<dbReference type="GO" id="GO:0051787">
    <property type="term" value="F:misfolded protein binding"/>
    <property type="evidence" value="ECO:0007669"/>
    <property type="project" value="TreeGrafter"/>
</dbReference>
<evidence type="ECO:0000313" key="4">
    <source>
        <dbReference type="EMBL" id="QLI05319.1"/>
    </source>
</evidence>
<protein>
    <submittedName>
        <fullName evidence="4">DnaJ-like membrane chaperone protein</fullName>
    </submittedName>
</protein>
<dbReference type="PRINTS" id="PR00625">
    <property type="entry name" value="JDOMAIN"/>
</dbReference>